<evidence type="ECO:0000313" key="2">
    <source>
        <dbReference type="Proteomes" id="UP001597024"/>
    </source>
</evidence>
<gene>
    <name evidence="1" type="ORF">ACFQ08_04710</name>
</gene>
<proteinExistence type="predicted"/>
<accession>A0ABW3DJC9</accession>
<organism evidence="1 2">
    <name type="scientific">Streptosporangium algeriense</name>
    <dbReference type="NCBI Taxonomy" id="1682748"/>
    <lineage>
        <taxon>Bacteria</taxon>
        <taxon>Bacillati</taxon>
        <taxon>Actinomycetota</taxon>
        <taxon>Actinomycetes</taxon>
        <taxon>Streptosporangiales</taxon>
        <taxon>Streptosporangiaceae</taxon>
        <taxon>Streptosporangium</taxon>
    </lineage>
</organism>
<comment type="caution">
    <text evidence="1">The sequence shown here is derived from an EMBL/GenBank/DDBJ whole genome shotgun (WGS) entry which is preliminary data.</text>
</comment>
<reference evidence="2" key="1">
    <citation type="journal article" date="2019" name="Int. J. Syst. Evol. Microbiol.">
        <title>The Global Catalogue of Microorganisms (GCM) 10K type strain sequencing project: providing services to taxonomists for standard genome sequencing and annotation.</title>
        <authorList>
            <consortium name="The Broad Institute Genomics Platform"/>
            <consortium name="The Broad Institute Genome Sequencing Center for Infectious Disease"/>
            <person name="Wu L."/>
            <person name="Ma J."/>
        </authorList>
    </citation>
    <scope>NUCLEOTIDE SEQUENCE [LARGE SCALE GENOMIC DNA]</scope>
    <source>
        <strain evidence="2">CCUG 62974</strain>
    </source>
</reference>
<sequence>PGDLDARPYILYAARRVPELPDEWVEWAAPTARRMVSRIASALCMVYDGQTLDVVCPWCSNTAVWRVQELPGGIVAIVCHGVCEPPAREVGTWWGGRPVWPLQDWERLAKHVQAAEQRLAS</sequence>
<name>A0ABW3DJC9_9ACTN</name>
<feature type="non-terminal residue" evidence="1">
    <location>
        <position position="1"/>
    </location>
</feature>
<dbReference type="Proteomes" id="UP001597024">
    <property type="component" value="Unassembled WGS sequence"/>
</dbReference>
<evidence type="ECO:0000313" key="1">
    <source>
        <dbReference type="EMBL" id="MFD0883858.1"/>
    </source>
</evidence>
<dbReference type="EMBL" id="JBHTHX010000083">
    <property type="protein sequence ID" value="MFD0883858.1"/>
    <property type="molecule type" value="Genomic_DNA"/>
</dbReference>
<keyword evidence="2" id="KW-1185">Reference proteome</keyword>
<protein>
    <submittedName>
        <fullName evidence="1">Uncharacterized protein</fullName>
    </submittedName>
</protein>